<reference evidence="1 2" key="1">
    <citation type="submission" date="2008-03" db="EMBL/GenBank/DDBJ databases">
        <title>Sequencing of the draft genome and assembly of Burkholderia ambifaria MEX-5.</title>
        <authorList>
            <consortium name="US DOE Joint Genome Institute (JGI-PGF)"/>
            <person name="Copeland A."/>
            <person name="Lucas S."/>
            <person name="Lapidus A."/>
            <person name="Glavina del Rio T."/>
            <person name="Dalin E."/>
            <person name="Tice H."/>
            <person name="Bruce D."/>
            <person name="Goodwin L."/>
            <person name="Pitluck S."/>
            <person name="Larimer F."/>
            <person name="Land M.L."/>
            <person name="Hauser L."/>
            <person name="Tiedje J."/>
            <person name="Richardson P."/>
        </authorList>
    </citation>
    <scope>NUCLEOTIDE SEQUENCE [LARGE SCALE GENOMIC DNA]</scope>
    <source>
        <strain evidence="1 2">MEX-5</strain>
    </source>
</reference>
<dbReference type="EMBL" id="ABLK01000006">
    <property type="protein sequence ID" value="EDT43849.1"/>
    <property type="molecule type" value="Genomic_DNA"/>
</dbReference>
<evidence type="ECO:0000313" key="1">
    <source>
        <dbReference type="EMBL" id="EDT43849.1"/>
    </source>
</evidence>
<dbReference type="PATRIC" id="fig|396597.7.peg.8096"/>
<dbReference type="Proteomes" id="UP000004814">
    <property type="component" value="Unassembled WGS sequence"/>
</dbReference>
<dbReference type="AlphaFoldDB" id="B1SXU0"/>
<comment type="caution">
    <text evidence="1">The sequence shown here is derived from an EMBL/GenBank/DDBJ whole genome shotgun (WGS) entry which is preliminary data.</text>
</comment>
<proteinExistence type="predicted"/>
<sequence length="42" mass="4819">MSRRAATNTLQQPEKDRRLGEQLIAAAQQVPNSVWSYDFVQD</sequence>
<accession>B1SXU0</accession>
<name>B1SXU0_9BURK</name>
<gene>
    <name evidence="1" type="ORF">BamMEX5DRAFT_0356</name>
</gene>
<organism evidence="1 2">
    <name type="scientific">Burkholderia ambifaria MEX-5</name>
    <dbReference type="NCBI Taxonomy" id="396597"/>
    <lineage>
        <taxon>Bacteria</taxon>
        <taxon>Pseudomonadati</taxon>
        <taxon>Pseudomonadota</taxon>
        <taxon>Betaproteobacteria</taxon>
        <taxon>Burkholderiales</taxon>
        <taxon>Burkholderiaceae</taxon>
        <taxon>Burkholderia</taxon>
        <taxon>Burkholderia cepacia complex</taxon>
    </lineage>
</organism>
<protein>
    <submittedName>
        <fullName evidence="1">Uncharacterized protein</fullName>
    </submittedName>
</protein>
<evidence type="ECO:0000313" key="2">
    <source>
        <dbReference type="Proteomes" id="UP000004814"/>
    </source>
</evidence>